<evidence type="ECO:0000313" key="2">
    <source>
        <dbReference type="Proteomes" id="UP000614741"/>
    </source>
</evidence>
<sequence length="111" mass="12005">MSQPFLLADEGQLMCPLCSGTYVHIDDVYVAGRPREDGPVVPVHVNAGGRIATEEGVDLPMTDYGRRHVISLGGVCELCGGRFALEFKQHKGQTLVTIRKPVWTEVDAPAG</sequence>
<comment type="caution">
    <text evidence="1">The sequence shown here is derived from an EMBL/GenBank/DDBJ whole genome shotgun (WGS) entry which is preliminary data.</text>
</comment>
<accession>A0ABQ4DNN7</accession>
<protein>
    <submittedName>
        <fullName evidence="1">Uncharacterized protein</fullName>
    </submittedName>
</protein>
<keyword evidence="2" id="KW-1185">Reference proteome</keyword>
<evidence type="ECO:0000313" key="1">
    <source>
        <dbReference type="EMBL" id="GIG40959.1"/>
    </source>
</evidence>
<name>A0ABQ4DNN7_9CELL</name>
<dbReference type="RefSeq" id="WP_203675116.1">
    <property type="nucleotide sequence ID" value="NZ_BONP01000017.1"/>
</dbReference>
<organism evidence="1 2">
    <name type="scientific">Cellulomonas phragmiteti</name>
    <dbReference type="NCBI Taxonomy" id="478780"/>
    <lineage>
        <taxon>Bacteria</taxon>
        <taxon>Bacillati</taxon>
        <taxon>Actinomycetota</taxon>
        <taxon>Actinomycetes</taxon>
        <taxon>Micrococcales</taxon>
        <taxon>Cellulomonadaceae</taxon>
        <taxon>Cellulomonas</taxon>
    </lineage>
</organism>
<reference evidence="1 2" key="1">
    <citation type="submission" date="2021-01" db="EMBL/GenBank/DDBJ databases">
        <title>Whole genome shotgun sequence of Cellulomonas phragmiteti NBRC 110785.</title>
        <authorList>
            <person name="Komaki H."/>
            <person name="Tamura T."/>
        </authorList>
    </citation>
    <scope>NUCLEOTIDE SEQUENCE [LARGE SCALE GENOMIC DNA]</scope>
    <source>
        <strain evidence="1 2">NBRC 110785</strain>
    </source>
</reference>
<dbReference type="EMBL" id="BONP01000017">
    <property type="protein sequence ID" value="GIG40959.1"/>
    <property type="molecule type" value="Genomic_DNA"/>
</dbReference>
<proteinExistence type="predicted"/>
<dbReference type="Proteomes" id="UP000614741">
    <property type="component" value="Unassembled WGS sequence"/>
</dbReference>
<gene>
    <name evidence="1" type="ORF">Cph01nite_27210</name>
</gene>